<dbReference type="FunFam" id="3.40.1480.10:FF:000002">
    <property type="entry name" value="Glycerate kinase"/>
    <property type="match status" value="1"/>
</dbReference>
<dbReference type="EMBL" id="FWDM01000025">
    <property type="protein sequence ID" value="SLM14121.1"/>
    <property type="molecule type" value="Genomic_DNA"/>
</dbReference>
<evidence type="ECO:0000259" key="2">
    <source>
        <dbReference type="Pfam" id="PF13660"/>
    </source>
</evidence>
<evidence type="ECO:0000259" key="1">
    <source>
        <dbReference type="Pfam" id="PF05161"/>
    </source>
</evidence>
<sequence length="477" mass="50839">MMNTKTMLNLRQDAEAIFRAAVERVRPERLFSYSLSLDGSKLVVGDGQAVRGYDLDKYERIVLAAFGKASIPMAASLAALLGERVSQGLVITKAPEGGQPLAFDPETRTLFTERSIHIIEAGHPVPDQRSMLAGKEMLALASQVREWEKRGSHTLVCVLISGGGSALLSSPAEGLTLEDKAAVTRLLLACGATIHEINAVRKHLSAIKGGLLARALFPAETLALVLSDVMGDDLDAIASGPTVPDTSTWQDVKAIFDRYGLFDALPESVVHIIEEGCEGERPDTPKPGDPIFRACSTILVGTNFHAIIEAERKSKDLGYHTLVIGTRLSGEAREIAKVFSGAVQDILLHKIPVATPACIIAGGETTVTIRGHGKGGRNQEMALSFLEELAHYPSALRGQLDRIAFLSAGTDGNDGPTDAAGAFADAAVIERAKAHALNPAHYLAENDSYTFFDKAGALFKTGPTGTNVCDIQILIVK</sequence>
<dbReference type="InterPro" id="IPR025286">
    <property type="entry name" value="MOFRL_assoc_dom"/>
</dbReference>
<dbReference type="InterPro" id="IPR038614">
    <property type="entry name" value="GK_N_sf"/>
</dbReference>
<dbReference type="Gene3D" id="3.40.1480.10">
    <property type="entry name" value="MOFRL domain"/>
    <property type="match status" value="1"/>
</dbReference>
<dbReference type="InterPro" id="IPR007835">
    <property type="entry name" value="MOFRL"/>
</dbReference>
<feature type="domain" description="MOFRL" evidence="1">
    <location>
        <begin position="357"/>
        <end position="470"/>
    </location>
</feature>
<dbReference type="InterPro" id="IPR039760">
    <property type="entry name" value="MOFRL_protein"/>
</dbReference>
<organism evidence="3">
    <name type="scientific">uncultured spirochete</name>
    <dbReference type="NCBI Taxonomy" id="156406"/>
    <lineage>
        <taxon>Bacteria</taxon>
        <taxon>Pseudomonadati</taxon>
        <taxon>Spirochaetota</taxon>
        <taxon>Spirochaetia</taxon>
        <taxon>Spirochaetales</taxon>
        <taxon>environmental samples</taxon>
    </lineage>
</organism>
<reference evidence="3" key="1">
    <citation type="submission" date="2017-02" db="EMBL/GenBank/DDBJ databases">
        <authorList>
            <person name="Regsiter A."/>
            <person name="William W."/>
        </authorList>
    </citation>
    <scope>NUCLEOTIDE SEQUENCE</scope>
    <source>
        <strain evidence="3">Bib</strain>
    </source>
</reference>
<proteinExistence type="predicted"/>
<dbReference type="InterPro" id="IPR037035">
    <property type="entry name" value="GK-like_C_sf"/>
</dbReference>
<dbReference type="PANTHER" id="PTHR12227">
    <property type="entry name" value="GLYCERATE KINASE"/>
    <property type="match status" value="1"/>
</dbReference>
<protein>
    <submittedName>
        <fullName evidence="3">Putative hydroxypyruvate reductase</fullName>
    </submittedName>
</protein>
<dbReference type="Pfam" id="PF05161">
    <property type="entry name" value="MOFRL"/>
    <property type="match status" value="1"/>
</dbReference>
<gene>
    <name evidence="3" type="primary">ttuD</name>
    <name evidence="3" type="ORF">SPIROBIBN47_310038</name>
</gene>
<name>A0A3P3XJU6_9SPIR</name>
<dbReference type="SUPFAM" id="SSF82544">
    <property type="entry name" value="GckA/TtuD-like"/>
    <property type="match status" value="1"/>
</dbReference>
<dbReference type="Gene3D" id="3.40.50.10180">
    <property type="entry name" value="Glycerate kinase, MOFRL-like N-terminal domain"/>
    <property type="match status" value="1"/>
</dbReference>
<dbReference type="AlphaFoldDB" id="A0A3P3XJU6"/>
<keyword evidence="3" id="KW-0670">Pyruvate</keyword>
<dbReference type="PANTHER" id="PTHR12227:SF0">
    <property type="entry name" value="GLYCERATE KINASE"/>
    <property type="match status" value="1"/>
</dbReference>
<accession>A0A3P3XJU6</accession>
<dbReference type="GO" id="GO:0005737">
    <property type="term" value="C:cytoplasm"/>
    <property type="evidence" value="ECO:0007669"/>
    <property type="project" value="TreeGrafter"/>
</dbReference>
<feature type="domain" description="MOFRL-associated" evidence="2">
    <location>
        <begin position="14"/>
        <end position="273"/>
    </location>
</feature>
<dbReference type="GO" id="GO:0008887">
    <property type="term" value="F:glycerate kinase activity"/>
    <property type="evidence" value="ECO:0007669"/>
    <property type="project" value="InterPro"/>
</dbReference>
<dbReference type="Pfam" id="PF13660">
    <property type="entry name" value="DUF4147"/>
    <property type="match status" value="1"/>
</dbReference>
<evidence type="ECO:0000313" key="3">
    <source>
        <dbReference type="EMBL" id="SLM14121.1"/>
    </source>
</evidence>